<dbReference type="PANTHER" id="PTHR48125">
    <property type="entry name" value="LP07818P1"/>
    <property type="match status" value="1"/>
</dbReference>
<evidence type="ECO:0000256" key="1">
    <source>
        <dbReference type="SAM" id="MobiDB-lite"/>
    </source>
</evidence>
<keyword evidence="3" id="KW-1185">Reference proteome</keyword>
<feature type="compositionally biased region" description="Low complexity" evidence="1">
    <location>
        <begin position="154"/>
        <end position="172"/>
    </location>
</feature>
<feature type="region of interest" description="Disordered" evidence="1">
    <location>
        <begin position="120"/>
        <end position="184"/>
    </location>
</feature>
<feature type="compositionally biased region" description="Pro residues" evidence="1">
    <location>
        <begin position="139"/>
        <end position="153"/>
    </location>
</feature>
<dbReference type="AlphaFoldDB" id="A0A165JY00"/>
<dbReference type="PANTHER" id="PTHR48125:SF12">
    <property type="entry name" value="AT HOOK TRANSCRIPTION FACTOR FAMILY-RELATED"/>
    <property type="match status" value="1"/>
</dbReference>
<feature type="compositionally biased region" description="Polar residues" evidence="1">
    <location>
        <begin position="1"/>
        <end position="23"/>
    </location>
</feature>
<feature type="region of interest" description="Disordered" evidence="1">
    <location>
        <begin position="1"/>
        <end position="77"/>
    </location>
</feature>
<reference evidence="2 3" key="1">
    <citation type="journal article" date="2016" name="Mol. Biol. Evol.">
        <title>Comparative Genomics of Early-Diverging Mushroom-Forming Fungi Provides Insights into the Origins of Lignocellulose Decay Capabilities.</title>
        <authorList>
            <person name="Nagy L.G."/>
            <person name="Riley R."/>
            <person name="Tritt A."/>
            <person name="Adam C."/>
            <person name="Daum C."/>
            <person name="Floudas D."/>
            <person name="Sun H."/>
            <person name="Yadav J.S."/>
            <person name="Pangilinan J."/>
            <person name="Larsson K.H."/>
            <person name="Matsuura K."/>
            <person name="Barry K."/>
            <person name="Labutti K."/>
            <person name="Kuo R."/>
            <person name="Ohm R.A."/>
            <person name="Bhattacharya S.S."/>
            <person name="Shirouzu T."/>
            <person name="Yoshinaga Y."/>
            <person name="Martin F.M."/>
            <person name="Grigoriev I.V."/>
            <person name="Hibbett D.S."/>
        </authorList>
    </citation>
    <scope>NUCLEOTIDE SEQUENCE [LARGE SCALE GENOMIC DNA]</scope>
    <source>
        <strain evidence="2 3">HHB12029</strain>
    </source>
</reference>
<dbReference type="Proteomes" id="UP000077266">
    <property type="component" value="Unassembled WGS sequence"/>
</dbReference>
<dbReference type="InParanoid" id="A0A165JY00"/>
<feature type="compositionally biased region" description="Low complexity" evidence="1">
    <location>
        <begin position="35"/>
        <end position="60"/>
    </location>
</feature>
<feature type="compositionally biased region" description="Basic and acidic residues" evidence="1">
    <location>
        <begin position="763"/>
        <end position="772"/>
    </location>
</feature>
<evidence type="ECO:0000313" key="3">
    <source>
        <dbReference type="Proteomes" id="UP000077266"/>
    </source>
</evidence>
<organism evidence="2 3">
    <name type="scientific">Exidia glandulosa HHB12029</name>
    <dbReference type="NCBI Taxonomy" id="1314781"/>
    <lineage>
        <taxon>Eukaryota</taxon>
        <taxon>Fungi</taxon>
        <taxon>Dikarya</taxon>
        <taxon>Basidiomycota</taxon>
        <taxon>Agaricomycotina</taxon>
        <taxon>Agaricomycetes</taxon>
        <taxon>Auriculariales</taxon>
        <taxon>Exidiaceae</taxon>
        <taxon>Exidia</taxon>
    </lineage>
</organism>
<evidence type="ECO:0000313" key="2">
    <source>
        <dbReference type="EMBL" id="KZV95498.1"/>
    </source>
</evidence>
<feature type="compositionally biased region" description="Low complexity" evidence="1">
    <location>
        <begin position="120"/>
        <end position="138"/>
    </location>
</feature>
<sequence>MSTGRRTYTASSRSTQLPSTPARSTRAPGNADWFPVSPTSTPSSSFAPSFSVSTPSSTAPRSTYAPSVTDIDPSDASDILDLTDSMASMQYRADSDVDDYPRPASPILFLAPFPNPVCSAPSTPRSTAPPRSVPTPSSRAPPPAFRTAPPQPATTPSTGSAAPRAASPSKPSQKPLPRVDGPLSRGQVMGILKRFEEPAIRDLLAQATANDNQENISLAHIVHFWHVLSWNTRHAIILVLRTDIWNKVRLMDRLTDTSTCVFVVEPTVPDGTVLLDPAHTPVVHIYKPRSIKTGSQQALHAHRVMETAWRHGIAAPHVAAFRARVEHLMAEHSPYQDLPLLTLTNQIHPSRFIVAPPSPSATEQSPEAIRAMDRRRRQAQHGLPELPEFVAYIAKLNLTREQREHVKNVVLDTQVVPPRRKLAEKAAKARAAHMRTGKRAPVTPAQLAQRRENKAKRLKRITDVAVEQTTQLIGLSKELNVSEKWLKGHFNAHNYYAKRTRKVNVRNAFMKAKAKEYTKVTGRRKLMHMRKDPELDAEFNALTDAERDALVKDLEQHREEKENVMHHSAAAQHADASQNLEAAVKIITGVANRCNGVFLFYYANKDGDAHGAGMHAVSQEAQPFITNVLKTTPDALAGRFDAFAMSGSAEVDAPRTTNVYALKSTARECIASGFRKLVPRESAKIFYNPLRMLKSYGLEFVGWKGGELPDPGNMNTASALTELINAVEAGTAHWQRVEPDDIDERAQAIIARGEAIGVAYDAPRARRSDHGSSHKSKTPLAPSNQNVPAS</sequence>
<dbReference type="EMBL" id="KV425956">
    <property type="protein sequence ID" value="KZV95498.1"/>
    <property type="molecule type" value="Genomic_DNA"/>
</dbReference>
<name>A0A165JY00_EXIGL</name>
<protein>
    <submittedName>
        <fullName evidence="2">Uncharacterized protein</fullName>
    </submittedName>
</protein>
<accession>A0A165JY00</accession>
<proteinExistence type="predicted"/>
<feature type="compositionally biased region" description="Polar residues" evidence="1">
    <location>
        <begin position="781"/>
        <end position="790"/>
    </location>
</feature>
<gene>
    <name evidence="2" type="ORF">EXIGLDRAFT_707202</name>
</gene>
<feature type="region of interest" description="Disordered" evidence="1">
    <location>
        <begin position="761"/>
        <end position="790"/>
    </location>
</feature>